<proteinExistence type="predicted"/>
<keyword evidence="4" id="KW-1185">Reference proteome</keyword>
<dbReference type="Proteomes" id="UP000297245">
    <property type="component" value="Unassembled WGS sequence"/>
</dbReference>
<evidence type="ECO:0000313" key="4">
    <source>
        <dbReference type="Proteomes" id="UP000297245"/>
    </source>
</evidence>
<feature type="transmembrane region" description="Helical" evidence="2">
    <location>
        <begin position="223"/>
        <end position="244"/>
    </location>
</feature>
<feature type="region of interest" description="Disordered" evidence="1">
    <location>
        <begin position="311"/>
        <end position="332"/>
    </location>
</feature>
<dbReference type="AlphaFoldDB" id="A0A4S8L818"/>
<keyword evidence="2" id="KW-0472">Membrane</keyword>
<dbReference type="OrthoDB" id="3131395at2759"/>
<evidence type="ECO:0000313" key="3">
    <source>
        <dbReference type="EMBL" id="THU84318.1"/>
    </source>
</evidence>
<evidence type="ECO:0000256" key="1">
    <source>
        <dbReference type="SAM" id="MobiDB-lite"/>
    </source>
</evidence>
<organism evidence="3 4">
    <name type="scientific">Dendrothele bispora (strain CBS 962.96)</name>
    <dbReference type="NCBI Taxonomy" id="1314807"/>
    <lineage>
        <taxon>Eukaryota</taxon>
        <taxon>Fungi</taxon>
        <taxon>Dikarya</taxon>
        <taxon>Basidiomycota</taxon>
        <taxon>Agaricomycotina</taxon>
        <taxon>Agaricomycetes</taxon>
        <taxon>Agaricomycetidae</taxon>
        <taxon>Agaricales</taxon>
        <taxon>Agaricales incertae sedis</taxon>
        <taxon>Dendrothele</taxon>
    </lineage>
</organism>
<keyword evidence="2" id="KW-1133">Transmembrane helix</keyword>
<feature type="compositionally biased region" description="Polar residues" evidence="1">
    <location>
        <begin position="380"/>
        <end position="389"/>
    </location>
</feature>
<sequence>MTIETFGEVESQDPCLLSLYLRILRLATLYTNALSIAPFPEQVTQHMPVTVSWFRDTNDPEDWYFEKQLVIPTYPASDFFDGSSEPLSIDNAGHDSGQIIISFTVNLGSFRMLAFQQDSRDSPFYIGDPTINVVESVSSTAVSSSDVIITSVDPIPTSTPEAGKNIASNTTDLSTVEHTVHPSGSEINNSIMQSRTSIFASSTIGMPPESSAPATAKSFKMSGAGLGILLAAVTICFCTTIWICRHRMLFKSSKRRDTEAESGVKQSTKSNWRRISPFNLHNSSASNTMGGDIAHPLNTLANDSNSLCCDGSDDERGTSSGTTSRNTRIPVSRRFMGSRSRIHQAGNKVKAFCHRQETTATPHQDSSKNYGPVQREISSDSDITQGDSNNRYDRGVESSSQQSVVWAWAQNTHRPLTVVRHLDSGIRIPMVQMLRGRQTEEDINIQAQTGGNELGEGGDEEVIDIPPEYTIG</sequence>
<gene>
    <name evidence="3" type="ORF">K435DRAFT_928351</name>
</gene>
<feature type="region of interest" description="Disordered" evidence="1">
    <location>
        <begin position="357"/>
        <end position="396"/>
    </location>
</feature>
<feature type="compositionally biased region" description="Low complexity" evidence="1">
    <location>
        <begin position="318"/>
        <end position="328"/>
    </location>
</feature>
<reference evidence="3 4" key="1">
    <citation type="journal article" date="2019" name="Nat. Ecol. Evol.">
        <title>Megaphylogeny resolves global patterns of mushroom evolution.</title>
        <authorList>
            <person name="Varga T."/>
            <person name="Krizsan K."/>
            <person name="Foldi C."/>
            <person name="Dima B."/>
            <person name="Sanchez-Garcia M."/>
            <person name="Sanchez-Ramirez S."/>
            <person name="Szollosi G.J."/>
            <person name="Szarkandi J.G."/>
            <person name="Papp V."/>
            <person name="Albert L."/>
            <person name="Andreopoulos W."/>
            <person name="Angelini C."/>
            <person name="Antonin V."/>
            <person name="Barry K.W."/>
            <person name="Bougher N.L."/>
            <person name="Buchanan P."/>
            <person name="Buyck B."/>
            <person name="Bense V."/>
            <person name="Catcheside P."/>
            <person name="Chovatia M."/>
            <person name="Cooper J."/>
            <person name="Damon W."/>
            <person name="Desjardin D."/>
            <person name="Finy P."/>
            <person name="Geml J."/>
            <person name="Haridas S."/>
            <person name="Hughes K."/>
            <person name="Justo A."/>
            <person name="Karasinski D."/>
            <person name="Kautmanova I."/>
            <person name="Kiss B."/>
            <person name="Kocsube S."/>
            <person name="Kotiranta H."/>
            <person name="LaButti K.M."/>
            <person name="Lechner B.E."/>
            <person name="Liimatainen K."/>
            <person name="Lipzen A."/>
            <person name="Lukacs Z."/>
            <person name="Mihaltcheva S."/>
            <person name="Morgado L.N."/>
            <person name="Niskanen T."/>
            <person name="Noordeloos M.E."/>
            <person name="Ohm R.A."/>
            <person name="Ortiz-Santana B."/>
            <person name="Ovrebo C."/>
            <person name="Racz N."/>
            <person name="Riley R."/>
            <person name="Savchenko A."/>
            <person name="Shiryaev A."/>
            <person name="Soop K."/>
            <person name="Spirin V."/>
            <person name="Szebenyi C."/>
            <person name="Tomsovsky M."/>
            <person name="Tulloss R.E."/>
            <person name="Uehling J."/>
            <person name="Grigoriev I.V."/>
            <person name="Vagvolgyi C."/>
            <person name="Papp T."/>
            <person name="Martin F.M."/>
            <person name="Miettinen O."/>
            <person name="Hibbett D.S."/>
            <person name="Nagy L.G."/>
        </authorList>
    </citation>
    <scope>NUCLEOTIDE SEQUENCE [LARGE SCALE GENOMIC DNA]</scope>
    <source>
        <strain evidence="3 4">CBS 962.96</strain>
    </source>
</reference>
<protein>
    <submittedName>
        <fullName evidence="3">Uncharacterized protein</fullName>
    </submittedName>
</protein>
<accession>A0A4S8L818</accession>
<evidence type="ECO:0000256" key="2">
    <source>
        <dbReference type="SAM" id="Phobius"/>
    </source>
</evidence>
<name>A0A4S8L818_DENBC</name>
<feature type="compositionally biased region" description="Polar residues" evidence="1">
    <location>
        <begin position="358"/>
        <end position="369"/>
    </location>
</feature>
<dbReference type="EMBL" id="ML179606">
    <property type="protein sequence ID" value="THU84318.1"/>
    <property type="molecule type" value="Genomic_DNA"/>
</dbReference>
<keyword evidence="2" id="KW-0812">Transmembrane</keyword>